<dbReference type="RefSeq" id="XP_002677437.1">
    <property type="nucleotide sequence ID" value="XM_002677391.1"/>
</dbReference>
<evidence type="ECO:0000313" key="3">
    <source>
        <dbReference type="Proteomes" id="UP000006671"/>
    </source>
</evidence>
<protein>
    <submittedName>
        <fullName evidence="2">Predicted protein</fullName>
    </submittedName>
</protein>
<dbReference type="InParanoid" id="D2VF05"/>
<evidence type="ECO:0000313" key="2">
    <source>
        <dbReference type="EMBL" id="EFC44693.1"/>
    </source>
</evidence>
<gene>
    <name evidence="2" type="ORF">NAEGRDRAFT_67459</name>
</gene>
<proteinExistence type="predicted"/>
<organism evidence="3">
    <name type="scientific">Naegleria gruberi</name>
    <name type="common">Amoeba</name>
    <dbReference type="NCBI Taxonomy" id="5762"/>
    <lineage>
        <taxon>Eukaryota</taxon>
        <taxon>Discoba</taxon>
        <taxon>Heterolobosea</taxon>
        <taxon>Tetramitia</taxon>
        <taxon>Eutetramitia</taxon>
        <taxon>Vahlkampfiidae</taxon>
        <taxon>Naegleria</taxon>
    </lineage>
</organism>
<dbReference type="GeneID" id="8856904"/>
<feature type="signal peptide" evidence="1">
    <location>
        <begin position="1"/>
        <end position="23"/>
    </location>
</feature>
<evidence type="ECO:0000256" key="1">
    <source>
        <dbReference type="SAM" id="SignalP"/>
    </source>
</evidence>
<feature type="chain" id="PRO_5003037532" evidence="1">
    <location>
        <begin position="24"/>
        <end position="261"/>
    </location>
</feature>
<keyword evidence="1" id="KW-0732">Signal</keyword>
<keyword evidence="3" id="KW-1185">Reference proteome</keyword>
<dbReference type="EMBL" id="GG738867">
    <property type="protein sequence ID" value="EFC44693.1"/>
    <property type="molecule type" value="Genomic_DNA"/>
</dbReference>
<accession>D2VF05</accession>
<reference evidence="2 3" key="1">
    <citation type="journal article" date="2010" name="Cell">
        <title>The genome of Naegleria gruberi illuminates early eukaryotic versatility.</title>
        <authorList>
            <person name="Fritz-Laylin L.K."/>
            <person name="Prochnik S.E."/>
            <person name="Ginger M.L."/>
            <person name="Dacks J.B."/>
            <person name="Carpenter M.L."/>
            <person name="Field M.C."/>
            <person name="Kuo A."/>
            <person name="Paredez A."/>
            <person name="Chapman J."/>
            <person name="Pham J."/>
            <person name="Shu S."/>
            <person name="Neupane R."/>
            <person name="Cipriano M."/>
            <person name="Mancuso J."/>
            <person name="Tu H."/>
            <person name="Salamov A."/>
            <person name="Lindquist E."/>
            <person name="Shapiro H."/>
            <person name="Lucas S."/>
            <person name="Grigoriev I.V."/>
            <person name="Cande W.Z."/>
            <person name="Fulton C."/>
            <person name="Rokhsar D.S."/>
            <person name="Dawson S.C."/>
        </authorList>
    </citation>
    <scope>NUCLEOTIDE SEQUENCE [LARGE SCALE GENOMIC DNA]</scope>
    <source>
        <strain evidence="2 3">NEG-M</strain>
    </source>
</reference>
<dbReference type="KEGG" id="ngr:NAEGRDRAFT_67459"/>
<name>D2VF05_NAEGR</name>
<dbReference type="Proteomes" id="UP000006671">
    <property type="component" value="Unassembled WGS sequence"/>
</dbReference>
<dbReference type="VEuPathDB" id="AmoebaDB:NAEGRDRAFT_67459"/>
<sequence>MVKYLNATSVLLLLVSFAAFTCAISPLKNYPATSSHQQQQPMHTCCMPRQHTFHFEGSKTMLENCNGMNCNSGFGVFRQRHMPDFYNRRYRLDSRIEINGQLVVDNTVMGFMDPYPSSFGVEYTFNGTSCSCRKLTKQGEMLMVTCVEFDFDFEGDIAIGIETEDHVKAQKFVRRKQVNSNTTEIDTLIVQPIQRKAPPLPYPDPYPCFYDCAIISMEGKTQVVDSNGGMISVSSYSGGSWNFKPFNTDADYVIPSYCQKC</sequence>
<dbReference type="AlphaFoldDB" id="D2VF05"/>